<protein>
    <submittedName>
        <fullName evidence="2">Uncharacterized protein</fullName>
    </submittedName>
</protein>
<sequence>MRLSEMRTEVTPQKINKIVESRFGFTVDYDNLTYAKAQRLSRALGENITQIKKSFGAHTAEKNAKYMELMLVKEGLDKWMGSEQGLFESEMGRSEAVLAAKDIVDSVQDMLEKISKIQNEQVPALIDTIRDQIGSDQAEAFKTAISPTLTELYTALATARESSDTAVRVLSGEQVAPTDMSLGGGDEFGAEPDLGGAPESDFDSDLGGAPEADGFDATDAAVGGEEELGRERR</sequence>
<proteinExistence type="predicted"/>
<organism evidence="2">
    <name type="scientific">uncultured Caudovirales phage</name>
    <dbReference type="NCBI Taxonomy" id="2100421"/>
    <lineage>
        <taxon>Viruses</taxon>
        <taxon>Duplodnaviria</taxon>
        <taxon>Heunggongvirae</taxon>
        <taxon>Uroviricota</taxon>
        <taxon>Caudoviricetes</taxon>
        <taxon>Peduoviridae</taxon>
        <taxon>Maltschvirus</taxon>
        <taxon>Maltschvirus maltsch</taxon>
    </lineage>
</organism>
<dbReference type="EMBL" id="LR796233">
    <property type="protein sequence ID" value="CAB4129168.1"/>
    <property type="molecule type" value="Genomic_DNA"/>
</dbReference>
<gene>
    <name evidence="2" type="ORF">UFOVP112_266</name>
</gene>
<feature type="region of interest" description="Disordered" evidence="1">
    <location>
        <begin position="176"/>
        <end position="233"/>
    </location>
</feature>
<evidence type="ECO:0000313" key="2">
    <source>
        <dbReference type="EMBL" id="CAB4129168.1"/>
    </source>
</evidence>
<accession>A0A6J5L396</accession>
<reference evidence="2" key="1">
    <citation type="submission" date="2020-04" db="EMBL/GenBank/DDBJ databases">
        <authorList>
            <person name="Chiriac C."/>
            <person name="Salcher M."/>
            <person name="Ghai R."/>
            <person name="Kavagutti S V."/>
        </authorList>
    </citation>
    <scope>NUCLEOTIDE SEQUENCE</scope>
</reference>
<name>A0A6J5L396_9CAUD</name>
<evidence type="ECO:0000256" key="1">
    <source>
        <dbReference type="SAM" id="MobiDB-lite"/>
    </source>
</evidence>